<reference evidence="6" key="1">
    <citation type="submission" date="2023-01" db="EMBL/GenBank/DDBJ databases">
        <title>Genome assembly of the deep-sea coral Lophelia pertusa.</title>
        <authorList>
            <person name="Herrera S."/>
            <person name="Cordes E."/>
        </authorList>
    </citation>
    <scope>NUCLEOTIDE SEQUENCE</scope>
    <source>
        <strain evidence="6">USNM1676648</strain>
        <tissue evidence="6">Polyp</tissue>
    </source>
</reference>
<feature type="region of interest" description="Disordered" evidence="5">
    <location>
        <begin position="100"/>
        <end position="135"/>
    </location>
</feature>
<keyword evidence="7" id="KW-1185">Reference proteome</keyword>
<dbReference type="InterPro" id="IPR019805">
    <property type="entry name" value="Heat_shock_protein_90_CS"/>
</dbReference>
<keyword evidence="3" id="KW-0067">ATP-binding</keyword>
<keyword evidence="2" id="KW-0547">Nucleotide-binding</keyword>
<feature type="compositionally biased region" description="Polar residues" evidence="5">
    <location>
        <begin position="20"/>
        <end position="36"/>
    </location>
</feature>
<evidence type="ECO:0000256" key="4">
    <source>
        <dbReference type="ARBA" id="ARBA00023186"/>
    </source>
</evidence>
<protein>
    <recommendedName>
        <fullName evidence="8">Heat shock protein 90</fullName>
    </recommendedName>
</protein>
<dbReference type="PRINTS" id="PR00775">
    <property type="entry name" value="HEATSHOCK90"/>
</dbReference>
<feature type="compositionally biased region" description="Basic and acidic residues" evidence="5">
    <location>
        <begin position="9"/>
        <end position="19"/>
    </location>
</feature>
<evidence type="ECO:0000256" key="5">
    <source>
        <dbReference type="SAM" id="MobiDB-lite"/>
    </source>
</evidence>
<dbReference type="GO" id="GO:0016887">
    <property type="term" value="F:ATP hydrolysis activity"/>
    <property type="evidence" value="ECO:0007669"/>
    <property type="project" value="InterPro"/>
</dbReference>
<evidence type="ECO:0008006" key="8">
    <source>
        <dbReference type="Google" id="ProtNLM"/>
    </source>
</evidence>
<evidence type="ECO:0000256" key="3">
    <source>
        <dbReference type="ARBA" id="ARBA00022840"/>
    </source>
</evidence>
<dbReference type="Proteomes" id="UP001163046">
    <property type="component" value="Unassembled WGS sequence"/>
</dbReference>
<dbReference type="SUPFAM" id="SSF55874">
    <property type="entry name" value="ATPase domain of HSP90 chaperone/DNA topoisomerase II/histidine kinase"/>
    <property type="match status" value="1"/>
</dbReference>
<dbReference type="OrthoDB" id="5426351at2759"/>
<feature type="region of interest" description="Disordered" evidence="5">
    <location>
        <begin position="1"/>
        <end position="36"/>
    </location>
</feature>
<proteinExistence type="inferred from homology"/>
<dbReference type="AlphaFoldDB" id="A0A9X0CYT7"/>
<evidence type="ECO:0000256" key="2">
    <source>
        <dbReference type="ARBA" id="ARBA00022741"/>
    </source>
</evidence>
<dbReference type="GO" id="GO:0051082">
    <property type="term" value="F:unfolded protein binding"/>
    <property type="evidence" value="ECO:0007669"/>
    <property type="project" value="InterPro"/>
</dbReference>
<evidence type="ECO:0000313" key="6">
    <source>
        <dbReference type="EMBL" id="KAJ7379378.1"/>
    </source>
</evidence>
<organism evidence="6 7">
    <name type="scientific">Desmophyllum pertusum</name>
    <dbReference type="NCBI Taxonomy" id="174260"/>
    <lineage>
        <taxon>Eukaryota</taxon>
        <taxon>Metazoa</taxon>
        <taxon>Cnidaria</taxon>
        <taxon>Anthozoa</taxon>
        <taxon>Hexacorallia</taxon>
        <taxon>Scleractinia</taxon>
        <taxon>Caryophylliina</taxon>
        <taxon>Caryophylliidae</taxon>
        <taxon>Desmophyllum</taxon>
    </lineage>
</organism>
<gene>
    <name evidence="6" type="ORF">OS493_016615</name>
</gene>
<dbReference type="InterPro" id="IPR020575">
    <property type="entry name" value="Hsp90_N"/>
</dbReference>
<dbReference type="PROSITE" id="PS00298">
    <property type="entry name" value="HSP90"/>
    <property type="match status" value="1"/>
</dbReference>
<dbReference type="InterPro" id="IPR001404">
    <property type="entry name" value="Hsp90_fam"/>
</dbReference>
<dbReference type="InterPro" id="IPR036890">
    <property type="entry name" value="HATPase_C_sf"/>
</dbReference>
<accession>A0A9X0CYT7</accession>
<dbReference type="Gene3D" id="3.30.565.10">
    <property type="entry name" value="Histidine kinase-like ATPase, C-terminal domain"/>
    <property type="match status" value="1"/>
</dbReference>
<sequence>MSLFAFGFTRKDGNNKESGEQGNSNQEGDENQTSSDVLMSETAKERYEGKRKLLGRGFRKEWQNEFNWLEYKLKLNEVEGKMNITYICTHYLTAFCLAEEEKTEEKPTETEPPKVEEDVGKSRDGSKTDDEAVEREEEAIKLDGLNVAQMKELREKAEKFAFQAEVSRMMKLIINSLYRNKEIFLRELISNSSDALDKIRFLSLTDKAALGASEELSIKIKADKENNILHVN</sequence>
<dbReference type="GO" id="GO:0140662">
    <property type="term" value="F:ATP-dependent protein folding chaperone"/>
    <property type="evidence" value="ECO:0007669"/>
    <property type="project" value="InterPro"/>
</dbReference>
<evidence type="ECO:0000256" key="1">
    <source>
        <dbReference type="ARBA" id="ARBA00008239"/>
    </source>
</evidence>
<dbReference type="GO" id="GO:0005524">
    <property type="term" value="F:ATP binding"/>
    <property type="evidence" value="ECO:0007669"/>
    <property type="project" value="UniProtKB-KW"/>
</dbReference>
<comment type="similarity">
    <text evidence="1">Belongs to the heat shock protein 90 family.</text>
</comment>
<dbReference type="PANTHER" id="PTHR11528">
    <property type="entry name" value="HEAT SHOCK PROTEIN 90 FAMILY MEMBER"/>
    <property type="match status" value="1"/>
</dbReference>
<dbReference type="EMBL" id="MU826358">
    <property type="protein sequence ID" value="KAJ7379378.1"/>
    <property type="molecule type" value="Genomic_DNA"/>
</dbReference>
<name>A0A9X0CYT7_9CNID</name>
<comment type="caution">
    <text evidence="6">The sequence shown here is derived from an EMBL/GenBank/DDBJ whole genome shotgun (WGS) entry which is preliminary data.</text>
</comment>
<feature type="compositionally biased region" description="Basic and acidic residues" evidence="5">
    <location>
        <begin position="100"/>
        <end position="130"/>
    </location>
</feature>
<evidence type="ECO:0000313" key="7">
    <source>
        <dbReference type="Proteomes" id="UP001163046"/>
    </source>
</evidence>
<keyword evidence="4" id="KW-0143">Chaperone</keyword>